<feature type="region of interest" description="Disordered" evidence="2">
    <location>
        <begin position="561"/>
        <end position="580"/>
    </location>
</feature>
<dbReference type="Gene3D" id="3.40.350.10">
    <property type="entry name" value="Creatinase/prolidase N-terminal domain"/>
    <property type="match status" value="1"/>
</dbReference>
<keyword evidence="1" id="KW-0539">Nucleus</keyword>
<feature type="compositionally biased region" description="Basic and acidic residues" evidence="2">
    <location>
        <begin position="625"/>
        <end position="638"/>
    </location>
</feature>
<reference evidence="4" key="1">
    <citation type="submission" date="2014-11" db="EMBL/GenBank/DDBJ databases">
        <authorList>
            <person name="Otto D Thomas"/>
            <person name="Naeem Raeece"/>
        </authorList>
    </citation>
    <scope>NUCLEOTIDE SEQUENCE</scope>
</reference>
<feature type="region of interest" description="Disordered" evidence="2">
    <location>
        <begin position="594"/>
        <end position="638"/>
    </location>
</feature>
<keyword evidence="1" id="KW-0804">Transcription</keyword>
<dbReference type="InterPro" id="IPR029148">
    <property type="entry name" value="FACT-SPT16_Nlobe"/>
</dbReference>
<keyword evidence="1" id="KW-0227">DNA damage</keyword>
<sequence length="720" mass="78865">MADLDTQQFVDRMSKLLEAWEAGFETEGSPWHQVDVFALVHGKSSEVMACPKTAAAQSWLTGWELPDTVTLFGRDGNILFVTGPKNITALTPVKESWEASKEGRTMELVPKPARQGESKKAFSSFFESEDTILGVIPAKARPEGELAITFQAWREERKEGTERWVSAGISSLFATRAEGEEANVDFKLLGFPAFPVLVTRRWTISVYSAFAAEVSTLGLYVQVEGLHVRREESEAQRRNVVTFFVDGFPEGGGGEARDEVEKAVQRVTSSPSSWVPERVLSCGPLSFSQVEVKLPQNCSQASQKIRVTLHMLLSDDQWEAMLSPPQFAEMCRVRLCRLLRHFSFRSGNRWRDPFSEESGGGFEVSVSEGRCIPNPPLVGGNGEGGWEQQEASPSSSAAPKKRKESEETTTSVLFRLTVVCPSQQPHGMGVTDGGQWERRVGGWVNELLDFLLMKTLRWTELPPGVVEQSEEMSGVGDDFRALWGWKVWGKFKPRSHASAYPTRSEVGIIAESSQPTDPSAAALLIQNALAGALERHRKRLAKGSTASERIRNAKRQKAFCGGCSEEGKGDGGSKEPDQGGLFLSQSAWVENTGEDAEGEVPGGGELHDHVIEAPGEGGEGEEDRSEWRKDQGDGENEDAPHLKLAKVEGEGAALHGADAFGPALPESAPTREQMEPFRYGNSFLVPPFLAPFQGAARFSAAGQPWTLWGLRPPPNGSNYQ</sequence>
<dbReference type="GO" id="GO:0035101">
    <property type="term" value="C:FACT complex"/>
    <property type="evidence" value="ECO:0007669"/>
    <property type="project" value="UniProtKB-UniRule"/>
</dbReference>
<comment type="subcellular location">
    <subcellularLocation>
        <location evidence="1">Nucleus</location>
    </subcellularLocation>
    <subcellularLocation>
        <location evidence="1">Chromosome</location>
    </subcellularLocation>
</comment>
<dbReference type="AlphaFoldDB" id="A0A0G4FJA7"/>
<keyword evidence="1" id="KW-0158">Chromosome</keyword>
<dbReference type="GO" id="GO:0031491">
    <property type="term" value="F:nucleosome binding"/>
    <property type="evidence" value="ECO:0007669"/>
    <property type="project" value="TreeGrafter"/>
</dbReference>
<dbReference type="PANTHER" id="PTHR13980">
    <property type="entry name" value="CDC68 RELATED"/>
    <property type="match status" value="1"/>
</dbReference>
<dbReference type="Pfam" id="PF14826">
    <property type="entry name" value="FACT-Spt16_Nlob"/>
    <property type="match status" value="1"/>
</dbReference>
<keyword evidence="1" id="KW-0805">Transcription regulation</keyword>
<feature type="region of interest" description="Disordered" evidence="2">
    <location>
        <begin position="373"/>
        <end position="409"/>
    </location>
</feature>
<dbReference type="EMBL" id="CDMZ01000414">
    <property type="protein sequence ID" value="CEM13822.1"/>
    <property type="molecule type" value="Genomic_DNA"/>
</dbReference>
<dbReference type="InterPro" id="IPR029149">
    <property type="entry name" value="Creatin/AminoP/Spt16_N"/>
</dbReference>
<dbReference type="GO" id="GO:0006368">
    <property type="term" value="P:transcription elongation by RNA polymerase II"/>
    <property type="evidence" value="ECO:0007669"/>
    <property type="project" value="TreeGrafter"/>
</dbReference>
<name>A0A0G4FJA7_9ALVE</name>
<dbReference type="PANTHER" id="PTHR13980:SF15">
    <property type="entry name" value="FACT COMPLEX SUBUNIT SPT16"/>
    <property type="match status" value="1"/>
</dbReference>
<dbReference type="InterPro" id="IPR040258">
    <property type="entry name" value="Spt16"/>
</dbReference>
<feature type="compositionally biased region" description="Basic and acidic residues" evidence="2">
    <location>
        <begin position="565"/>
        <end position="577"/>
    </location>
</feature>
<dbReference type="SMART" id="SM01285">
    <property type="entry name" value="FACT-Spt16_Nlob"/>
    <property type="match status" value="1"/>
</dbReference>
<keyword evidence="1" id="KW-0235">DNA replication</keyword>
<dbReference type="GO" id="GO:0006281">
    <property type="term" value="P:DNA repair"/>
    <property type="evidence" value="ECO:0007669"/>
    <property type="project" value="UniProtKB-UniRule"/>
</dbReference>
<evidence type="ECO:0000256" key="2">
    <source>
        <dbReference type="SAM" id="MobiDB-lite"/>
    </source>
</evidence>
<feature type="compositionally biased region" description="Low complexity" evidence="2">
    <location>
        <begin position="386"/>
        <end position="398"/>
    </location>
</feature>
<comment type="similarity">
    <text evidence="1">Belongs to the peptidase M24 family. SPT16 subfamily.</text>
</comment>
<comment type="function">
    <text evidence="1">Component of the FACT complex, a general chromatin factor that acts to reorganize nucleosomes. The FACT complex is involved in multiple processes that require DNA as a template such as mRNA elongation, DNA replication and DNA repair. During transcription elongation the FACT complex acts as a histone chaperone that both destabilizes and restores nucleosomal structure. It facilitates the passage of RNA polymerase II and transcription by promoting the dissociation of one histone H2A-H2B dimer from the nucleosome, then subsequently promotes the reestablishment of the nucleosome following the passage of RNA polymerase II.</text>
</comment>
<keyword evidence="1" id="KW-0234">DNA repair</keyword>
<dbReference type="VEuPathDB" id="CryptoDB:Cvel_17324"/>
<evidence type="ECO:0000256" key="1">
    <source>
        <dbReference type="RuleBase" id="RU367052"/>
    </source>
</evidence>
<gene>
    <name evidence="4" type="ORF">Cvel_17324</name>
</gene>
<comment type="subunit">
    <text evidence="1">Component of the FACT complex.</text>
</comment>
<feature type="domain" description="FACT complex subunit SPT16 N-terminal lobe" evidence="3">
    <location>
        <begin position="4"/>
        <end position="169"/>
    </location>
</feature>
<dbReference type="GO" id="GO:0006260">
    <property type="term" value="P:DNA replication"/>
    <property type="evidence" value="ECO:0007669"/>
    <property type="project" value="UniProtKB-KW"/>
</dbReference>
<proteinExistence type="inferred from homology"/>
<organism evidence="4">
    <name type="scientific">Chromera velia CCMP2878</name>
    <dbReference type="NCBI Taxonomy" id="1169474"/>
    <lineage>
        <taxon>Eukaryota</taxon>
        <taxon>Sar</taxon>
        <taxon>Alveolata</taxon>
        <taxon>Colpodellida</taxon>
        <taxon>Chromeraceae</taxon>
        <taxon>Chromera</taxon>
    </lineage>
</organism>
<evidence type="ECO:0000259" key="3">
    <source>
        <dbReference type="SMART" id="SM01285"/>
    </source>
</evidence>
<accession>A0A0G4FJA7</accession>
<protein>
    <recommendedName>
        <fullName evidence="1">FACT complex subunit</fullName>
    </recommendedName>
</protein>
<evidence type="ECO:0000313" key="4">
    <source>
        <dbReference type="EMBL" id="CEM13822.1"/>
    </source>
</evidence>